<dbReference type="GO" id="GO:0004803">
    <property type="term" value="F:transposase activity"/>
    <property type="evidence" value="ECO:0007669"/>
    <property type="project" value="InterPro"/>
</dbReference>
<dbReference type="PANTHER" id="PTHR33795:SF1">
    <property type="entry name" value="INSERTION ELEMENT IS150 PROTEIN INSJ"/>
    <property type="match status" value="1"/>
</dbReference>
<dbReference type="GO" id="GO:0006313">
    <property type="term" value="P:DNA transposition"/>
    <property type="evidence" value="ECO:0007669"/>
    <property type="project" value="InterPro"/>
</dbReference>
<dbReference type="InterPro" id="IPR055247">
    <property type="entry name" value="InsJ-like_HTH"/>
</dbReference>
<dbReference type="InterPro" id="IPR010921">
    <property type="entry name" value="Trp_repressor/repl_initiator"/>
</dbReference>
<protein>
    <submittedName>
        <fullName evidence="4">Transposase</fullName>
    </submittedName>
</protein>
<evidence type="ECO:0000313" key="5">
    <source>
        <dbReference type="Proteomes" id="UP000051054"/>
    </source>
</evidence>
<dbReference type="Proteomes" id="UP000051054">
    <property type="component" value="Unassembled WGS sequence"/>
</dbReference>
<dbReference type="GO" id="GO:0043565">
    <property type="term" value="F:sequence-specific DNA binding"/>
    <property type="evidence" value="ECO:0007669"/>
    <property type="project" value="InterPro"/>
</dbReference>
<comment type="caution">
    <text evidence="4">The sequence shown here is derived from an EMBL/GenBank/DDBJ whole genome shotgun (WGS) entry which is preliminary data.</text>
</comment>
<evidence type="ECO:0000256" key="1">
    <source>
        <dbReference type="ARBA" id="ARBA00038232"/>
    </source>
</evidence>
<reference evidence="4 5" key="1">
    <citation type="journal article" date="2015" name="Genome Announc.">
        <title>Expanding the biotechnology potential of lactobacilli through comparative genomics of 213 strains and associated genera.</title>
        <authorList>
            <person name="Sun Z."/>
            <person name="Harris H.M."/>
            <person name="McCann A."/>
            <person name="Guo C."/>
            <person name="Argimon S."/>
            <person name="Zhang W."/>
            <person name="Yang X."/>
            <person name="Jeffery I.B."/>
            <person name="Cooney J.C."/>
            <person name="Kagawa T.F."/>
            <person name="Liu W."/>
            <person name="Song Y."/>
            <person name="Salvetti E."/>
            <person name="Wrobel A."/>
            <person name="Rasinkangas P."/>
            <person name="Parkhill J."/>
            <person name="Rea M.C."/>
            <person name="O'Sullivan O."/>
            <person name="Ritari J."/>
            <person name="Douillard F.P."/>
            <person name="Paul Ross R."/>
            <person name="Yang R."/>
            <person name="Briner A.E."/>
            <person name="Felis G.E."/>
            <person name="de Vos W.M."/>
            <person name="Barrangou R."/>
            <person name="Klaenhammer T.R."/>
            <person name="Caufield P.W."/>
            <person name="Cui Y."/>
            <person name="Zhang H."/>
            <person name="O'Toole P.W."/>
        </authorList>
    </citation>
    <scope>NUCLEOTIDE SEQUENCE [LARGE SCALE GENOMIC DNA]</scope>
    <source>
        <strain evidence="4 5">DSM 18933</strain>
    </source>
</reference>
<dbReference type="AlphaFoldDB" id="A0A0R1WX74"/>
<dbReference type="InterPro" id="IPR002514">
    <property type="entry name" value="Transposase_8"/>
</dbReference>
<comment type="similarity">
    <text evidence="1">Belongs to the IS150/IS1296 orfA family.</text>
</comment>
<feature type="domain" description="Insertion element IS150 protein InsJ-like helix-turn-helix" evidence="3">
    <location>
        <begin position="128"/>
        <end position="178"/>
    </location>
</feature>
<dbReference type="Gene3D" id="1.10.10.10">
    <property type="entry name" value="Winged helix-like DNA-binding domain superfamily/Winged helix DNA-binding domain"/>
    <property type="match status" value="1"/>
</dbReference>
<dbReference type="InterPro" id="IPR036388">
    <property type="entry name" value="WH-like_DNA-bd_sf"/>
</dbReference>
<dbReference type="InterPro" id="IPR052057">
    <property type="entry name" value="IS150/IS1296_orfA-like"/>
</dbReference>
<keyword evidence="2" id="KW-0175">Coiled coil</keyword>
<name>A0A0R1WX74_9LACO</name>
<dbReference type="OrthoDB" id="9797531at2"/>
<organism evidence="4 5">
    <name type="scientific">Ligilactobacillus hayakitensis DSM 18933 = JCM 14209</name>
    <dbReference type="NCBI Taxonomy" id="1423755"/>
    <lineage>
        <taxon>Bacteria</taxon>
        <taxon>Bacillati</taxon>
        <taxon>Bacillota</taxon>
        <taxon>Bacilli</taxon>
        <taxon>Lactobacillales</taxon>
        <taxon>Lactobacillaceae</taxon>
        <taxon>Ligilactobacillus</taxon>
    </lineage>
</organism>
<dbReference type="STRING" id="1423755.FC40_GL000429"/>
<dbReference type="PANTHER" id="PTHR33795">
    <property type="entry name" value="INSERTION ELEMENT IS150 PROTEIN INSJ"/>
    <property type="match status" value="1"/>
</dbReference>
<dbReference type="PATRIC" id="fig|1423755.3.peg.471"/>
<dbReference type="Pfam" id="PF13518">
    <property type="entry name" value="HTH_28"/>
    <property type="match status" value="1"/>
</dbReference>
<accession>A0A0R1WX74</accession>
<gene>
    <name evidence="4" type="ORF">FC40_GL000429</name>
</gene>
<keyword evidence="5" id="KW-1185">Reference proteome</keyword>
<dbReference type="RefSeq" id="WP_025023032.1">
    <property type="nucleotide sequence ID" value="NZ_AZGD01000014.1"/>
</dbReference>
<evidence type="ECO:0000313" key="4">
    <source>
        <dbReference type="EMBL" id="KRM20105.1"/>
    </source>
</evidence>
<dbReference type="eggNOG" id="COG2963">
    <property type="taxonomic scope" value="Bacteria"/>
</dbReference>
<sequence>MSKRVKYSLEVKIKSVEMLLSGKHRICEIQKITGANGVTIRRWVSKYKHNGIDGLKESHTWKKYPKELKEAAVQYYLDGKGSMPECCDKYNISNHSLLRQWIYKYNTSSTTTGGTTRMTSARKTTLEERIAIVKNTIAKGNDYAWACKEYNVSYNQIYNWVRKFNDSGIEGLKDRRGKNLKNRDVKSLSEKERQKLEIIKLKEKLAEKEMENMILKKLYALQKVVKK</sequence>
<dbReference type="EMBL" id="AZGD01000014">
    <property type="protein sequence ID" value="KRM20105.1"/>
    <property type="molecule type" value="Genomic_DNA"/>
</dbReference>
<evidence type="ECO:0000259" key="3">
    <source>
        <dbReference type="Pfam" id="PF13518"/>
    </source>
</evidence>
<dbReference type="Pfam" id="PF01527">
    <property type="entry name" value="HTH_Tnp_1"/>
    <property type="match status" value="1"/>
</dbReference>
<feature type="coiled-coil region" evidence="2">
    <location>
        <begin position="188"/>
        <end position="218"/>
    </location>
</feature>
<evidence type="ECO:0000256" key="2">
    <source>
        <dbReference type="SAM" id="Coils"/>
    </source>
</evidence>
<dbReference type="SUPFAM" id="SSF48295">
    <property type="entry name" value="TrpR-like"/>
    <property type="match status" value="3"/>
</dbReference>
<proteinExistence type="inferred from homology"/>